<keyword evidence="1" id="KW-0999">Mitochondrion inner membrane</keyword>
<reference evidence="3" key="1">
    <citation type="journal article" date="2014" name="Proc. Natl. Acad. Sci. U.S.A.">
        <title>Extensive sampling of basidiomycete genomes demonstrates inadequacy of the white-rot/brown-rot paradigm for wood decay fungi.</title>
        <authorList>
            <person name="Riley R."/>
            <person name="Salamov A.A."/>
            <person name="Brown D.W."/>
            <person name="Nagy L.G."/>
            <person name="Floudas D."/>
            <person name="Held B.W."/>
            <person name="Levasseur A."/>
            <person name="Lombard V."/>
            <person name="Morin E."/>
            <person name="Otillar R."/>
            <person name="Lindquist E.A."/>
            <person name="Sun H."/>
            <person name="LaButti K.M."/>
            <person name="Schmutz J."/>
            <person name="Jabbour D."/>
            <person name="Luo H."/>
            <person name="Baker S.E."/>
            <person name="Pisabarro A.G."/>
            <person name="Walton J.D."/>
            <person name="Blanchette R.A."/>
            <person name="Henrissat B."/>
            <person name="Martin F."/>
            <person name="Cullen D."/>
            <person name="Hibbett D.S."/>
            <person name="Grigoriev I.V."/>
        </authorList>
    </citation>
    <scope>NUCLEOTIDE SEQUENCE [LARGE SCALE GENOMIC DNA]</scope>
    <source>
        <strain evidence="3">FD-172 SS1</strain>
    </source>
</reference>
<name>A0A067MCX8_BOTB1</name>
<dbReference type="Proteomes" id="UP000027195">
    <property type="component" value="Unassembled WGS sequence"/>
</dbReference>
<dbReference type="STRING" id="930990.A0A067MCX8"/>
<dbReference type="EMBL" id="KL198049">
    <property type="protein sequence ID" value="KDQ12565.1"/>
    <property type="molecule type" value="Genomic_DNA"/>
</dbReference>
<dbReference type="InterPro" id="IPR033181">
    <property type="entry name" value="Mic26_fungi"/>
</dbReference>
<keyword evidence="3" id="KW-1185">Reference proteome</keyword>
<gene>
    <name evidence="2" type="ORF">BOTBODRAFT_161460</name>
</gene>
<dbReference type="OrthoDB" id="2399148at2759"/>
<keyword evidence="1" id="KW-0496">Mitochondrion</keyword>
<comment type="subunit">
    <text evidence="1">Component of the mitochondrial contact site and cristae organizing system (MICOS) complex.</text>
</comment>
<accession>A0A067MCX8</accession>
<keyword evidence="1" id="KW-0472">Membrane</keyword>
<dbReference type="InParanoid" id="A0A067MCX8"/>
<evidence type="ECO:0000313" key="2">
    <source>
        <dbReference type="EMBL" id="KDQ12565.1"/>
    </source>
</evidence>
<dbReference type="Pfam" id="PF09769">
    <property type="entry name" value="ApoO"/>
    <property type="match status" value="1"/>
</dbReference>
<dbReference type="GO" id="GO:0042407">
    <property type="term" value="P:cristae formation"/>
    <property type="evidence" value="ECO:0007669"/>
    <property type="project" value="InterPro"/>
</dbReference>
<dbReference type="HOGENOM" id="CLU_072130_0_0_1"/>
<evidence type="ECO:0000256" key="1">
    <source>
        <dbReference type="RuleBase" id="RU363021"/>
    </source>
</evidence>
<proteinExistence type="predicted"/>
<dbReference type="PANTHER" id="PTHR28268">
    <property type="entry name" value="MICOS SUBUNIT MIC26"/>
    <property type="match status" value="1"/>
</dbReference>
<comment type="function">
    <text evidence="1">Component of the MICOS complex, a large protein complex of the mitochondrial inner membrane that plays crucial roles in the maintenance of crista junctions, inner membrane architecture, and formation of contact sites to the outer membrane.</text>
</comment>
<dbReference type="AlphaFoldDB" id="A0A067MCX8"/>
<sequence>MASRQFSVLGRRVLLGVGATTVAATITLQNRKLHLDGSAQIPSSKKLSIYPAPEPEILLIETHSELEQNIGKIREAATSAYFNARAKLQSEVNGWIEVEGAVEKKVKELIAPDEPLSPGILYVGVTTLTGSVITRNRSFPVRFLVPTTFLMLSLPFFLPKTSHNLNEYISDLEAHYFPAVAEQHAALGRAVSSARESLEAFYHSSNKAVREGVHNAEGKIQEYTGIKLQEPSGGSKKE</sequence>
<comment type="subcellular location">
    <subcellularLocation>
        <location evidence="1">Mitochondrion inner membrane</location>
    </subcellularLocation>
</comment>
<evidence type="ECO:0000313" key="3">
    <source>
        <dbReference type="Proteomes" id="UP000027195"/>
    </source>
</evidence>
<dbReference type="GO" id="GO:0061617">
    <property type="term" value="C:MICOS complex"/>
    <property type="evidence" value="ECO:0007669"/>
    <property type="project" value="UniProtKB-UniRule"/>
</dbReference>
<dbReference type="PANTHER" id="PTHR28268:SF1">
    <property type="entry name" value="MICOS SUBUNIT MIC26"/>
    <property type="match status" value="1"/>
</dbReference>
<protein>
    <recommendedName>
        <fullName evidence="1">MICOS complex subunit</fullName>
    </recommendedName>
</protein>
<dbReference type="InterPro" id="IPR019166">
    <property type="entry name" value="MIC26/MIC27"/>
</dbReference>
<dbReference type="GO" id="GO:0044284">
    <property type="term" value="C:mitochondrial crista junction"/>
    <property type="evidence" value="ECO:0007669"/>
    <property type="project" value="TreeGrafter"/>
</dbReference>
<organism evidence="2 3">
    <name type="scientific">Botryobasidium botryosum (strain FD-172 SS1)</name>
    <dbReference type="NCBI Taxonomy" id="930990"/>
    <lineage>
        <taxon>Eukaryota</taxon>
        <taxon>Fungi</taxon>
        <taxon>Dikarya</taxon>
        <taxon>Basidiomycota</taxon>
        <taxon>Agaricomycotina</taxon>
        <taxon>Agaricomycetes</taxon>
        <taxon>Cantharellales</taxon>
        <taxon>Botryobasidiaceae</taxon>
        <taxon>Botryobasidium</taxon>
    </lineage>
</organism>